<accession>A0AAV6TPJ8</accession>
<sequence length="176" mass="21154">MTGRWIFLLLILLTLGLTAYMMYMTTHNDEHLKDVGEWIENALLKTYDQLRKLTGYSTMLNKVQSMGQLSSEEIMRRTYVGLEQYLQSLLDSTSYQEYLQQKNIIFPTWQHIWEKCEAWLRKHTFHNMSDTIMDLAHIIPNMDNYRYQLQNALHMHEPFWKQVYNNLVIAKKRLPC</sequence>
<name>A0AAV6TPJ8_9ARAC</name>
<proteinExistence type="predicted"/>
<dbReference type="Proteomes" id="UP000827092">
    <property type="component" value="Unassembled WGS sequence"/>
</dbReference>
<evidence type="ECO:0000313" key="2">
    <source>
        <dbReference type="EMBL" id="KAG8173824.1"/>
    </source>
</evidence>
<evidence type="ECO:0000313" key="3">
    <source>
        <dbReference type="Proteomes" id="UP000827092"/>
    </source>
</evidence>
<evidence type="ECO:0000256" key="1">
    <source>
        <dbReference type="SAM" id="SignalP"/>
    </source>
</evidence>
<keyword evidence="1" id="KW-0732">Signal</keyword>
<keyword evidence="3" id="KW-1185">Reference proteome</keyword>
<feature type="chain" id="PRO_5043910800" evidence="1">
    <location>
        <begin position="19"/>
        <end position="176"/>
    </location>
</feature>
<protein>
    <submittedName>
        <fullName evidence="2">Uncharacterized protein</fullName>
    </submittedName>
</protein>
<dbReference type="AlphaFoldDB" id="A0AAV6TPJ8"/>
<dbReference type="EMBL" id="JAFNEN010001470">
    <property type="protein sequence ID" value="KAG8173824.1"/>
    <property type="molecule type" value="Genomic_DNA"/>
</dbReference>
<reference evidence="2 3" key="1">
    <citation type="journal article" date="2022" name="Nat. Ecol. Evol.">
        <title>A masculinizing supergene underlies an exaggerated male reproductive morph in a spider.</title>
        <authorList>
            <person name="Hendrickx F."/>
            <person name="De Corte Z."/>
            <person name="Sonet G."/>
            <person name="Van Belleghem S.M."/>
            <person name="Kostlbacher S."/>
            <person name="Vangestel C."/>
        </authorList>
    </citation>
    <scope>NUCLEOTIDE SEQUENCE [LARGE SCALE GENOMIC DNA]</scope>
    <source>
        <strain evidence="2">W744_W776</strain>
    </source>
</reference>
<organism evidence="2 3">
    <name type="scientific">Oedothorax gibbosus</name>
    <dbReference type="NCBI Taxonomy" id="931172"/>
    <lineage>
        <taxon>Eukaryota</taxon>
        <taxon>Metazoa</taxon>
        <taxon>Ecdysozoa</taxon>
        <taxon>Arthropoda</taxon>
        <taxon>Chelicerata</taxon>
        <taxon>Arachnida</taxon>
        <taxon>Araneae</taxon>
        <taxon>Araneomorphae</taxon>
        <taxon>Entelegynae</taxon>
        <taxon>Araneoidea</taxon>
        <taxon>Linyphiidae</taxon>
        <taxon>Erigoninae</taxon>
        <taxon>Oedothorax</taxon>
    </lineage>
</organism>
<comment type="caution">
    <text evidence="2">The sequence shown here is derived from an EMBL/GenBank/DDBJ whole genome shotgun (WGS) entry which is preliminary data.</text>
</comment>
<feature type="signal peptide" evidence="1">
    <location>
        <begin position="1"/>
        <end position="18"/>
    </location>
</feature>
<gene>
    <name evidence="2" type="ORF">JTE90_016313</name>
</gene>